<keyword evidence="1" id="KW-0472">Membrane</keyword>
<protein>
    <recommendedName>
        <fullName evidence="2">DUF4220 domain-containing protein</fullName>
    </recommendedName>
</protein>
<name>A0ABR0XP66_REHGL</name>
<dbReference type="Proteomes" id="UP001318860">
    <property type="component" value="Unassembled WGS sequence"/>
</dbReference>
<dbReference type="PANTHER" id="PTHR31325">
    <property type="entry name" value="OS01G0798800 PROTEIN-RELATED"/>
    <property type="match status" value="1"/>
</dbReference>
<comment type="caution">
    <text evidence="3">The sequence shown here is derived from an EMBL/GenBank/DDBJ whole genome shotgun (WGS) entry which is preliminary data.</text>
</comment>
<dbReference type="InterPro" id="IPR025315">
    <property type="entry name" value="DUF4220"/>
</dbReference>
<feature type="transmembrane region" description="Helical" evidence="1">
    <location>
        <begin position="96"/>
        <end position="119"/>
    </location>
</feature>
<feature type="transmembrane region" description="Helical" evidence="1">
    <location>
        <begin position="305"/>
        <end position="325"/>
    </location>
</feature>
<evidence type="ECO:0000313" key="3">
    <source>
        <dbReference type="EMBL" id="KAK6160835.1"/>
    </source>
</evidence>
<feature type="transmembrane region" description="Helical" evidence="1">
    <location>
        <begin position="50"/>
        <end position="75"/>
    </location>
</feature>
<dbReference type="Pfam" id="PF04578">
    <property type="entry name" value="DUF594"/>
    <property type="match status" value="1"/>
</dbReference>
<feature type="transmembrane region" description="Helical" evidence="1">
    <location>
        <begin position="337"/>
        <end position="358"/>
    </location>
</feature>
<dbReference type="EMBL" id="JABTTQ020000003">
    <property type="protein sequence ID" value="KAK6160835.1"/>
    <property type="molecule type" value="Genomic_DNA"/>
</dbReference>
<accession>A0ABR0XP66</accession>
<organism evidence="3 4">
    <name type="scientific">Rehmannia glutinosa</name>
    <name type="common">Chinese foxglove</name>
    <dbReference type="NCBI Taxonomy" id="99300"/>
    <lineage>
        <taxon>Eukaryota</taxon>
        <taxon>Viridiplantae</taxon>
        <taxon>Streptophyta</taxon>
        <taxon>Embryophyta</taxon>
        <taxon>Tracheophyta</taxon>
        <taxon>Spermatophyta</taxon>
        <taxon>Magnoliopsida</taxon>
        <taxon>eudicotyledons</taxon>
        <taxon>Gunneridae</taxon>
        <taxon>Pentapetalae</taxon>
        <taxon>asterids</taxon>
        <taxon>lamiids</taxon>
        <taxon>Lamiales</taxon>
        <taxon>Orobanchaceae</taxon>
        <taxon>Rehmannieae</taxon>
        <taxon>Rehmannia</taxon>
    </lineage>
</organism>
<dbReference type="Pfam" id="PF13968">
    <property type="entry name" value="DUF4220"/>
    <property type="match status" value="1"/>
</dbReference>
<feature type="transmembrane region" description="Helical" evidence="1">
    <location>
        <begin position="539"/>
        <end position="560"/>
    </location>
</feature>
<evidence type="ECO:0000313" key="4">
    <source>
        <dbReference type="Proteomes" id="UP001318860"/>
    </source>
</evidence>
<dbReference type="InterPro" id="IPR007658">
    <property type="entry name" value="DUF594"/>
</dbReference>
<keyword evidence="1" id="KW-1133">Transmembrane helix</keyword>
<gene>
    <name evidence="3" type="ORF">DH2020_004216</name>
</gene>
<evidence type="ECO:0000256" key="1">
    <source>
        <dbReference type="SAM" id="Phobius"/>
    </source>
</evidence>
<reference evidence="3 4" key="1">
    <citation type="journal article" date="2021" name="Comput. Struct. Biotechnol. J.">
        <title>De novo genome assembly of the potent medicinal plant Rehmannia glutinosa using nanopore technology.</title>
        <authorList>
            <person name="Ma L."/>
            <person name="Dong C."/>
            <person name="Song C."/>
            <person name="Wang X."/>
            <person name="Zheng X."/>
            <person name="Niu Y."/>
            <person name="Chen S."/>
            <person name="Feng W."/>
        </authorList>
    </citation>
    <scope>NUCLEOTIDE SEQUENCE [LARGE SCALE GENOMIC DNA]</scope>
    <source>
        <strain evidence="3">DH-2019</strain>
    </source>
</reference>
<keyword evidence="4" id="KW-1185">Reference proteome</keyword>
<keyword evidence="1" id="KW-0812">Transmembrane</keyword>
<evidence type="ECO:0000259" key="2">
    <source>
        <dbReference type="Pfam" id="PF13968"/>
    </source>
</evidence>
<feature type="domain" description="DUF4220" evidence="2">
    <location>
        <begin position="57"/>
        <end position="402"/>
    </location>
</feature>
<sequence length="690" mass="80472">MEKRRLIQVIPESFIKFLNEWEVRVLIVLSLTMQILLITLGNRRKYMCKIWIRITLWCAYLLADWVAIVSLGIISKNTLDDLQKNGKHSKDPLNQLMWFWAQFFLLHLGGPDTITAYSLEDNELWLRHLVGLVVQTGLAFYILLVALPGSSWLNVMSILIFIAGLIKYGERLFALSGANSENFRDSMLREPDPGPNYAKFMEELTLKKAEGFYVEAAEVIEIPVPAQHSNPNDHGKLIHQAFDLFLTFKCLFADAILSFQDRDSSRSYFQELSSKQAFDVVEVELGLVFDELYTKASIVYKPRGFFLRTITFCFTLFALMAFIFLCEKSKYKKLDLVITYLLLVVAICLEIYAFWVVINSDWTHNWLSRRERSALSSRIVHWFQKPNKKRWSNKMAQHNLLNLCVGDRDAAFSRIRKFLWNVRKLVPIDKYLEKHWYKTFFDVSPELKDLIFGELDRYTRINGCDNPTAFWNRRGSFALEKYDFVSVDWNEDREFDQRILLWHIATDICYSLEWGENQQNVNNSEKKLISDHSKNISDYMLYLLVACPFMLPIGIGMIRFRDTCAEVKEFLEERNVKSSKFRACKKLLQVNTEVPPAKVKGDRSKSVLFDACKLAKSLLQVKEERWEIISRVWVEMLAFAATHCRGNHHARQLRKGGELLSHVWLLMAHLGITEQFQISQGHARAKLIVK</sequence>
<feature type="transmembrane region" description="Helical" evidence="1">
    <location>
        <begin position="139"/>
        <end position="166"/>
    </location>
</feature>
<proteinExistence type="predicted"/>